<protein>
    <submittedName>
        <fullName evidence="1">Uncharacterized protein</fullName>
    </submittedName>
</protein>
<proteinExistence type="predicted"/>
<name>A0A345MBQ4_9CAUD</name>
<keyword evidence="2" id="KW-1185">Reference proteome</keyword>
<evidence type="ECO:0000313" key="2">
    <source>
        <dbReference type="Proteomes" id="UP000258832"/>
    </source>
</evidence>
<reference evidence="2" key="1">
    <citation type="submission" date="2018-07" db="EMBL/GenBank/DDBJ databases">
        <authorList>
            <person name="Quirk P.G."/>
            <person name="Krulwich T.A."/>
        </authorList>
    </citation>
    <scope>NUCLEOTIDE SEQUENCE [LARGE SCALE GENOMIC DNA]</scope>
</reference>
<organism evidence="1 2">
    <name type="scientific">Mycobacterium phage Bromden</name>
    <dbReference type="NCBI Taxonomy" id="2283252"/>
    <lineage>
        <taxon>Viruses</taxon>
        <taxon>Duplodnaviria</taxon>
        <taxon>Heunggongvirae</taxon>
        <taxon>Uroviricota</taxon>
        <taxon>Caudoviricetes</taxon>
        <taxon>Vilmaviridae</taxon>
        <taxon>Lclasvirinae</taxon>
        <taxon>Bromdenvirus</taxon>
        <taxon>Bromdenvirus bromden</taxon>
    </lineage>
</organism>
<dbReference type="RefSeq" id="YP_010013348.1">
    <property type="nucleotide sequence ID" value="NC_053510.1"/>
</dbReference>
<gene>
    <name evidence="1" type="primary">131</name>
    <name evidence="1" type="ORF">SEA_BROMDEN_131</name>
</gene>
<accession>A0A345MBQ4</accession>
<dbReference type="KEGG" id="vg:63209942"/>
<sequence>MAWRSAMDGCVWLLAGCCVPCERCAVCGVWICVDMAAVGCVVCPGVWHGLPCGRWPRVGCGLCVD</sequence>
<evidence type="ECO:0000313" key="1">
    <source>
        <dbReference type="EMBL" id="AXH67925.1"/>
    </source>
</evidence>
<dbReference type="GeneID" id="63209942"/>
<dbReference type="EMBL" id="MH576973">
    <property type="protein sequence ID" value="AXH67925.1"/>
    <property type="molecule type" value="Genomic_DNA"/>
</dbReference>
<dbReference type="Proteomes" id="UP000258832">
    <property type="component" value="Segment"/>
</dbReference>